<evidence type="ECO:0000256" key="5">
    <source>
        <dbReference type="ARBA" id="ARBA00022741"/>
    </source>
</evidence>
<dbReference type="SUPFAM" id="SSF55874">
    <property type="entry name" value="ATPase domain of HSP90 chaperone/DNA topoisomerase II/histidine kinase"/>
    <property type="match status" value="1"/>
</dbReference>
<dbReference type="EC" id="2.7.13.3" evidence="2"/>
<dbReference type="SMART" id="SM00388">
    <property type="entry name" value="HisKA"/>
    <property type="match status" value="1"/>
</dbReference>
<keyword evidence="3" id="KW-0597">Phosphoprotein</keyword>
<feature type="coiled-coil region" evidence="9">
    <location>
        <begin position="22"/>
        <end position="56"/>
    </location>
</feature>
<dbReference type="SUPFAM" id="SSF55785">
    <property type="entry name" value="PYP-like sensor domain (PAS domain)"/>
    <property type="match status" value="1"/>
</dbReference>
<keyword evidence="13" id="KW-1185">Reference proteome</keyword>
<keyword evidence="5" id="KW-0547">Nucleotide-binding</keyword>
<dbReference type="PANTHER" id="PTHR43065:SF34">
    <property type="entry name" value="SPORULATION KINASE A"/>
    <property type="match status" value="1"/>
</dbReference>
<dbReference type="InterPro" id="IPR036890">
    <property type="entry name" value="HATPase_C_sf"/>
</dbReference>
<evidence type="ECO:0000259" key="10">
    <source>
        <dbReference type="PROSITE" id="PS50109"/>
    </source>
</evidence>
<evidence type="ECO:0000313" key="13">
    <source>
        <dbReference type="Proteomes" id="UP001148125"/>
    </source>
</evidence>
<dbReference type="InterPro" id="IPR005467">
    <property type="entry name" value="His_kinase_dom"/>
</dbReference>
<evidence type="ECO:0000256" key="3">
    <source>
        <dbReference type="ARBA" id="ARBA00022553"/>
    </source>
</evidence>
<dbReference type="Pfam" id="PF00512">
    <property type="entry name" value="HisKA"/>
    <property type="match status" value="1"/>
</dbReference>
<reference evidence="12" key="1">
    <citation type="submission" date="2024-05" db="EMBL/GenBank/DDBJ databases">
        <title>Alkalihalobacillus sp. strain MEB203 novel alkaliphilic bacterium from Lonar Lake, India.</title>
        <authorList>
            <person name="Joshi A."/>
            <person name="Thite S."/>
            <person name="Mengade P."/>
        </authorList>
    </citation>
    <scope>NUCLEOTIDE SEQUENCE</scope>
    <source>
        <strain evidence="12">MEB 203</strain>
    </source>
</reference>
<protein>
    <recommendedName>
        <fullName evidence="2">histidine kinase</fullName>
        <ecNumber evidence="2">2.7.13.3</ecNumber>
    </recommendedName>
</protein>
<evidence type="ECO:0000256" key="6">
    <source>
        <dbReference type="ARBA" id="ARBA00022777"/>
    </source>
</evidence>
<dbReference type="InterPro" id="IPR000014">
    <property type="entry name" value="PAS"/>
</dbReference>
<comment type="catalytic activity">
    <reaction evidence="1">
        <text>ATP + protein L-histidine = ADP + protein N-phospho-L-histidine.</text>
        <dbReference type="EC" id="2.7.13.3"/>
    </reaction>
</comment>
<dbReference type="PROSITE" id="PS50113">
    <property type="entry name" value="PAC"/>
    <property type="match status" value="1"/>
</dbReference>
<feature type="domain" description="Histidine kinase" evidence="10">
    <location>
        <begin position="195"/>
        <end position="399"/>
    </location>
</feature>
<dbReference type="Proteomes" id="UP001148125">
    <property type="component" value="Unassembled WGS sequence"/>
</dbReference>
<sequence>MCKFFTSTHDWGETLNTKSLNIVKEKSEIDRLHQEIEHLKLELNAYKQLAQNFNDSEKAFDQLFNNVSDGIYYNKIYKDGRAGNFINVNQVGYSRLGYTREEILKMSPVDIDIHDEDEILQMIDATFQNETYIFETTHICKDGQQIPVEIKAHMFDGEGEKYILSVCRDISVRKQTEQMMIQAEKMNVAGQLAAGIAHEIRNPLTSLKGFVQLFRSGTIPSDVFLNIMEDELERIDLISTEFLSLAKPVTTDFTKVNLPVLLKDIVALLDTEAFKQSISISTVFETEEAVVLGVSSQLKQVFINLIKNSIEVMPDGGSILIKIEKEKEYLNVSIEDKGVGMTEEQLSRIGEPFYTTKEAGTGIGLMVTYTIIENHNGKVNVKSKLNEGTTFTVQLPVISE</sequence>
<dbReference type="PRINTS" id="PR00344">
    <property type="entry name" value="BCTRLSENSOR"/>
</dbReference>
<keyword evidence="4" id="KW-0808">Transferase</keyword>
<keyword evidence="6" id="KW-0418">Kinase</keyword>
<dbReference type="EMBL" id="JAOTPO010000004">
    <property type="protein sequence ID" value="MDE5413232.1"/>
    <property type="molecule type" value="Genomic_DNA"/>
</dbReference>
<dbReference type="Gene3D" id="3.30.565.10">
    <property type="entry name" value="Histidine kinase-like ATPase, C-terminal domain"/>
    <property type="match status" value="1"/>
</dbReference>
<proteinExistence type="predicted"/>
<keyword evidence="7 12" id="KW-0067">ATP-binding</keyword>
<dbReference type="InterPro" id="IPR004358">
    <property type="entry name" value="Sig_transdc_His_kin-like_C"/>
</dbReference>
<keyword evidence="9" id="KW-0175">Coiled coil</keyword>
<dbReference type="Pfam" id="PF02518">
    <property type="entry name" value="HATPase_c"/>
    <property type="match status" value="1"/>
</dbReference>
<dbReference type="CDD" id="cd00082">
    <property type="entry name" value="HisKA"/>
    <property type="match status" value="1"/>
</dbReference>
<dbReference type="Gene3D" id="1.10.287.130">
    <property type="match status" value="1"/>
</dbReference>
<dbReference type="InterPro" id="IPR035965">
    <property type="entry name" value="PAS-like_dom_sf"/>
</dbReference>
<feature type="domain" description="PAC" evidence="11">
    <location>
        <begin position="132"/>
        <end position="182"/>
    </location>
</feature>
<dbReference type="PROSITE" id="PS50109">
    <property type="entry name" value="HIS_KIN"/>
    <property type="match status" value="1"/>
</dbReference>
<gene>
    <name evidence="12" type="ORF">N7Z68_07520</name>
</gene>
<dbReference type="InterPro" id="IPR003594">
    <property type="entry name" value="HATPase_dom"/>
</dbReference>
<dbReference type="Gene3D" id="3.30.450.20">
    <property type="entry name" value="PAS domain"/>
    <property type="match status" value="1"/>
</dbReference>
<organism evidence="12 13">
    <name type="scientific">Alkalihalobacterium chitinilyticum</name>
    <dbReference type="NCBI Taxonomy" id="2980103"/>
    <lineage>
        <taxon>Bacteria</taxon>
        <taxon>Bacillati</taxon>
        <taxon>Bacillota</taxon>
        <taxon>Bacilli</taxon>
        <taxon>Bacillales</taxon>
        <taxon>Bacillaceae</taxon>
        <taxon>Alkalihalobacterium</taxon>
    </lineage>
</organism>
<dbReference type="SMART" id="SM00387">
    <property type="entry name" value="HATPase_c"/>
    <property type="match status" value="1"/>
</dbReference>
<dbReference type="NCBIfam" id="TIGR00229">
    <property type="entry name" value="sensory_box"/>
    <property type="match status" value="1"/>
</dbReference>
<evidence type="ECO:0000256" key="9">
    <source>
        <dbReference type="SAM" id="Coils"/>
    </source>
</evidence>
<comment type="caution">
    <text evidence="12">The sequence shown here is derived from an EMBL/GenBank/DDBJ whole genome shotgun (WGS) entry which is preliminary data.</text>
</comment>
<name>A0ABT5VEV8_9BACI</name>
<keyword evidence="8" id="KW-0902">Two-component regulatory system</keyword>
<dbReference type="CDD" id="cd00130">
    <property type="entry name" value="PAS"/>
    <property type="match status" value="1"/>
</dbReference>
<evidence type="ECO:0000256" key="4">
    <source>
        <dbReference type="ARBA" id="ARBA00022679"/>
    </source>
</evidence>
<evidence type="ECO:0000256" key="2">
    <source>
        <dbReference type="ARBA" id="ARBA00012438"/>
    </source>
</evidence>
<dbReference type="InterPro" id="IPR036097">
    <property type="entry name" value="HisK_dim/P_sf"/>
</dbReference>
<dbReference type="InterPro" id="IPR003661">
    <property type="entry name" value="HisK_dim/P_dom"/>
</dbReference>
<evidence type="ECO:0000259" key="11">
    <source>
        <dbReference type="PROSITE" id="PS50113"/>
    </source>
</evidence>
<dbReference type="InterPro" id="IPR000700">
    <property type="entry name" value="PAS-assoc_C"/>
</dbReference>
<dbReference type="Pfam" id="PF13426">
    <property type="entry name" value="PAS_9"/>
    <property type="match status" value="1"/>
</dbReference>
<evidence type="ECO:0000256" key="7">
    <source>
        <dbReference type="ARBA" id="ARBA00022840"/>
    </source>
</evidence>
<evidence type="ECO:0000256" key="8">
    <source>
        <dbReference type="ARBA" id="ARBA00023012"/>
    </source>
</evidence>
<evidence type="ECO:0000313" key="12">
    <source>
        <dbReference type="EMBL" id="MDE5413232.1"/>
    </source>
</evidence>
<dbReference type="PANTHER" id="PTHR43065">
    <property type="entry name" value="SENSOR HISTIDINE KINASE"/>
    <property type="match status" value="1"/>
</dbReference>
<evidence type="ECO:0000256" key="1">
    <source>
        <dbReference type="ARBA" id="ARBA00000085"/>
    </source>
</evidence>
<dbReference type="GO" id="GO:0005524">
    <property type="term" value="F:ATP binding"/>
    <property type="evidence" value="ECO:0007669"/>
    <property type="project" value="UniProtKB-KW"/>
</dbReference>
<dbReference type="SUPFAM" id="SSF47384">
    <property type="entry name" value="Homodimeric domain of signal transducing histidine kinase"/>
    <property type="match status" value="1"/>
</dbReference>
<accession>A0ABT5VEV8</accession>